<accession>A0A1S3DMD6</accession>
<evidence type="ECO:0000256" key="3">
    <source>
        <dbReference type="ARBA" id="ARBA00022723"/>
    </source>
</evidence>
<keyword evidence="3 6" id="KW-0479">Metal-binding</keyword>
<proteinExistence type="inferred from homology"/>
<organism evidence="7 8">
    <name type="scientific">Diaphorina citri</name>
    <name type="common">Asian citrus psyllid</name>
    <dbReference type="NCBI Taxonomy" id="121845"/>
    <lineage>
        <taxon>Eukaryota</taxon>
        <taxon>Metazoa</taxon>
        <taxon>Ecdysozoa</taxon>
        <taxon>Arthropoda</taxon>
        <taxon>Hexapoda</taxon>
        <taxon>Insecta</taxon>
        <taxon>Pterygota</taxon>
        <taxon>Neoptera</taxon>
        <taxon>Paraneoptera</taxon>
        <taxon>Hemiptera</taxon>
        <taxon>Sternorrhyncha</taxon>
        <taxon>Psylloidea</taxon>
        <taxon>Psyllidae</taxon>
        <taxon>Diaphorininae</taxon>
        <taxon>Diaphorina</taxon>
    </lineage>
</organism>
<dbReference type="Pfam" id="PF09768">
    <property type="entry name" value="Peptidase_M76"/>
    <property type="match status" value="1"/>
</dbReference>
<dbReference type="PaxDb" id="121845-A0A1S3DMD6"/>
<dbReference type="GO" id="GO:0005739">
    <property type="term" value="C:mitochondrion"/>
    <property type="evidence" value="ECO:0007669"/>
    <property type="project" value="GOC"/>
</dbReference>
<dbReference type="STRING" id="121845.A0A1S3DMD6"/>
<protein>
    <recommendedName>
        <fullName evidence="6">Mitochondrial inner membrane protease ATP23</fullName>
        <ecNumber evidence="6">3.4.24.-</ecNumber>
    </recommendedName>
</protein>
<evidence type="ECO:0000256" key="2">
    <source>
        <dbReference type="ARBA" id="ARBA00022670"/>
    </source>
</evidence>
<dbReference type="PANTHER" id="PTHR21711:SF0">
    <property type="entry name" value="MITOCHONDRIAL INNER MEMBRANE PROTEASE ATP23 HOMOLOG"/>
    <property type="match status" value="1"/>
</dbReference>
<keyword evidence="4 6" id="KW-0378">Hydrolase</keyword>
<dbReference type="GO" id="GO:0004222">
    <property type="term" value="F:metalloendopeptidase activity"/>
    <property type="evidence" value="ECO:0007669"/>
    <property type="project" value="InterPro"/>
</dbReference>
<dbReference type="Proteomes" id="UP000079169">
    <property type="component" value="Unplaced"/>
</dbReference>
<keyword evidence="5 6" id="KW-0482">Metalloprotease</keyword>
<evidence type="ECO:0000313" key="8">
    <source>
        <dbReference type="RefSeq" id="XP_008483891.3"/>
    </source>
</evidence>
<dbReference type="AlphaFoldDB" id="A0A1S3DMD6"/>
<dbReference type="GeneID" id="103520567"/>
<reference evidence="8" key="1">
    <citation type="submission" date="2025-08" db="UniProtKB">
        <authorList>
            <consortium name="RefSeq"/>
        </authorList>
    </citation>
    <scope>IDENTIFICATION</scope>
</reference>
<dbReference type="GO" id="GO:0033615">
    <property type="term" value="P:mitochondrial proton-transporting ATP synthase complex assembly"/>
    <property type="evidence" value="ECO:0007669"/>
    <property type="project" value="TreeGrafter"/>
</dbReference>
<dbReference type="PANTHER" id="PTHR21711">
    <property type="entry name" value="MITOCHONDRIAL INNER MEMBRANE PROTEASE"/>
    <property type="match status" value="1"/>
</dbReference>
<evidence type="ECO:0000313" key="7">
    <source>
        <dbReference type="Proteomes" id="UP000079169"/>
    </source>
</evidence>
<evidence type="ECO:0000256" key="6">
    <source>
        <dbReference type="RuleBase" id="RU364057"/>
    </source>
</evidence>
<evidence type="ECO:0000256" key="5">
    <source>
        <dbReference type="ARBA" id="ARBA00023049"/>
    </source>
</evidence>
<dbReference type="GO" id="GO:0046872">
    <property type="term" value="F:metal ion binding"/>
    <property type="evidence" value="ECO:0007669"/>
    <property type="project" value="UniProtKB-KW"/>
</dbReference>
<keyword evidence="2 6" id="KW-0645">Protease</keyword>
<keyword evidence="7" id="KW-1185">Reference proteome</keyword>
<comment type="similarity">
    <text evidence="1 6">Belongs to the peptidase M76 family.</text>
</comment>
<gene>
    <name evidence="8" type="primary">LOC103520567</name>
</gene>
<dbReference type="GO" id="GO:0034982">
    <property type="term" value="P:mitochondrial protein processing"/>
    <property type="evidence" value="ECO:0007669"/>
    <property type="project" value="TreeGrafter"/>
</dbReference>
<sequence length="132" mass="15028">MNPVHGTLVHEMIHMFDYCKHKMDFRNIRHLACTEIRAANIAHCSYLAGLMHGSVSLVALKQQHAECVADRATWAVSMVRKLSYAEARNIVESVFTRCYNDLEPIGRRIKPRSNDAELALSEGVQLGYDHYL</sequence>
<dbReference type="EC" id="3.4.24.-" evidence="6"/>
<dbReference type="RefSeq" id="XP_008483891.3">
    <property type="nucleotide sequence ID" value="XM_008485669.3"/>
</dbReference>
<dbReference type="KEGG" id="dci:103520567"/>
<evidence type="ECO:0000256" key="1">
    <source>
        <dbReference type="ARBA" id="ARBA00009915"/>
    </source>
</evidence>
<dbReference type="InterPro" id="IPR019165">
    <property type="entry name" value="Peptidase_M76_ATP23"/>
</dbReference>
<evidence type="ECO:0000256" key="4">
    <source>
        <dbReference type="ARBA" id="ARBA00022801"/>
    </source>
</evidence>
<name>A0A1S3DMD6_DIACI</name>